<reference evidence="4 5" key="2">
    <citation type="submission" date="2018-07" db="EMBL/GenBank/DDBJ databases">
        <title>Diversity of Mesorhizobium strains in Brazil.</title>
        <authorList>
            <person name="Helene L.C.F."/>
            <person name="Dall'Agnol R."/>
            <person name="Delamuta J.R.M."/>
            <person name="Hungria M."/>
        </authorList>
    </citation>
    <scope>NUCLEOTIDE SEQUENCE [LARGE SCALE GENOMIC DNA]</scope>
    <source>
        <strain evidence="4 5">CNPSo 3140</strain>
    </source>
</reference>
<protein>
    <submittedName>
        <fullName evidence="4">Pilus assembly protein</fullName>
    </submittedName>
</protein>
<dbReference type="OrthoDB" id="8080389at2"/>
<gene>
    <name evidence="4" type="ORF">DPM35_00185</name>
</gene>
<comment type="caution">
    <text evidence="4">The sequence shown here is derived from an EMBL/GenBank/DDBJ whole genome shotgun (WGS) entry which is preliminary data.</text>
</comment>
<feature type="transmembrane region" description="Helical" evidence="2">
    <location>
        <begin position="58"/>
        <end position="77"/>
    </location>
</feature>
<keyword evidence="5" id="KW-1185">Reference proteome</keyword>
<dbReference type="EMBL" id="QMBQ01000001">
    <property type="protein sequence ID" value="RAZ79763.1"/>
    <property type="molecule type" value="Genomic_DNA"/>
</dbReference>
<keyword evidence="2" id="KW-0472">Membrane</keyword>
<feature type="region of interest" description="Disordered" evidence="1">
    <location>
        <begin position="1"/>
        <end position="21"/>
    </location>
</feature>
<evidence type="ECO:0000256" key="2">
    <source>
        <dbReference type="SAM" id="Phobius"/>
    </source>
</evidence>
<dbReference type="Pfam" id="PF07811">
    <property type="entry name" value="TadE"/>
    <property type="match status" value="1"/>
</dbReference>
<evidence type="ECO:0000313" key="5">
    <source>
        <dbReference type="Proteomes" id="UP000251956"/>
    </source>
</evidence>
<evidence type="ECO:0000256" key="1">
    <source>
        <dbReference type="SAM" id="MobiDB-lite"/>
    </source>
</evidence>
<accession>A0A330GZ56</accession>
<keyword evidence="2" id="KW-0812">Transmembrane</keyword>
<evidence type="ECO:0000313" key="4">
    <source>
        <dbReference type="EMBL" id="RAZ79763.1"/>
    </source>
</evidence>
<dbReference type="InterPro" id="IPR012495">
    <property type="entry name" value="TadE-like_dom"/>
</dbReference>
<sequence length="179" mass="19206">MSRSRRRAPGFRPLPSAPSQTIPRSAISRWSVSANAIPDKQKLRAFGGDASASAGIEFALIVPILIMLLFGIFAFGWSMNSVSSVRYALEASARSLQLNNTLTQSDIQAIATQKLKALGLQNVNVTITTDQPSGGFCMAHVKASYAFVISFPYFSDYPISYAAMVNVPLANSVQGACPQ</sequence>
<dbReference type="Proteomes" id="UP000251956">
    <property type="component" value="Unassembled WGS sequence"/>
</dbReference>
<proteinExistence type="predicted"/>
<organism evidence="4 5">
    <name type="scientific">Mesorhizobium atlanticum</name>
    <dbReference type="NCBI Taxonomy" id="2233532"/>
    <lineage>
        <taxon>Bacteria</taxon>
        <taxon>Pseudomonadati</taxon>
        <taxon>Pseudomonadota</taxon>
        <taxon>Alphaproteobacteria</taxon>
        <taxon>Hyphomicrobiales</taxon>
        <taxon>Phyllobacteriaceae</taxon>
        <taxon>Mesorhizobium</taxon>
    </lineage>
</organism>
<name>A0A330GZ56_9HYPH</name>
<dbReference type="AlphaFoldDB" id="A0A330GZ56"/>
<evidence type="ECO:0000259" key="3">
    <source>
        <dbReference type="Pfam" id="PF07811"/>
    </source>
</evidence>
<reference evidence="5" key="1">
    <citation type="submission" date="2018-06" db="EMBL/GenBank/DDBJ databases">
        <authorList>
            <person name="Helene L.C."/>
            <person name="Dall'Agnol R."/>
            <person name="Delamuta J.R."/>
            <person name="Hungria M."/>
        </authorList>
    </citation>
    <scope>NUCLEOTIDE SEQUENCE [LARGE SCALE GENOMIC DNA]</scope>
    <source>
        <strain evidence="5">CNPSo 3140</strain>
    </source>
</reference>
<feature type="domain" description="TadE-like" evidence="3">
    <location>
        <begin position="56"/>
        <end position="94"/>
    </location>
</feature>
<keyword evidence="2" id="KW-1133">Transmembrane helix</keyword>